<keyword evidence="1" id="KW-0004">4Fe-4S</keyword>
<evidence type="ECO:0000313" key="6">
    <source>
        <dbReference type="EMBL" id="MFE8699500.1"/>
    </source>
</evidence>
<dbReference type="EMBL" id="JBIACK010000001">
    <property type="protein sequence ID" value="MFE8699500.1"/>
    <property type="molecule type" value="Genomic_DNA"/>
</dbReference>
<evidence type="ECO:0000313" key="7">
    <source>
        <dbReference type="Proteomes" id="UP001601059"/>
    </source>
</evidence>
<keyword evidence="4" id="KW-0411">Iron-sulfur</keyword>
<comment type="caution">
    <text evidence="6">The sequence shown here is derived from an EMBL/GenBank/DDBJ whole genome shotgun (WGS) entry which is preliminary data.</text>
</comment>
<dbReference type="PANTHER" id="PTHR11493:SF54">
    <property type="entry name" value="ANAEROBIC SULFITE REDUCTASE SUBUNIT C"/>
    <property type="match status" value="1"/>
</dbReference>
<organism evidence="6 7">
    <name type="scientific">Cytobacillus spartinae</name>
    <dbReference type="NCBI Taxonomy" id="3299023"/>
    <lineage>
        <taxon>Bacteria</taxon>
        <taxon>Bacillati</taxon>
        <taxon>Bacillota</taxon>
        <taxon>Bacilli</taxon>
        <taxon>Bacillales</taxon>
        <taxon>Bacillaceae</taxon>
        <taxon>Cytobacillus</taxon>
    </lineage>
</organism>
<evidence type="ECO:0000256" key="2">
    <source>
        <dbReference type="ARBA" id="ARBA00022723"/>
    </source>
</evidence>
<gene>
    <name evidence="6" type="ORF">ACFYKX_02560</name>
</gene>
<evidence type="ECO:0000256" key="1">
    <source>
        <dbReference type="ARBA" id="ARBA00022485"/>
    </source>
</evidence>
<protein>
    <submittedName>
        <fullName evidence="6">Nitrite reductase</fullName>
    </submittedName>
</protein>
<dbReference type="PROSITE" id="PS00365">
    <property type="entry name" value="NIR_SIR"/>
    <property type="match status" value="1"/>
</dbReference>
<evidence type="ECO:0000259" key="5">
    <source>
        <dbReference type="Pfam" id="PF01077"/>
    </source>
</evidence>
<dbReference type="RefSeq" id="WP_389357749.1">
    <property type="nucleotide sequence ID" value="NZ_JBIACK010000001.1"/>
</dbReference>
<dbReference type="Pfam" id="PF01077">
    <property type="entry name" value="NIR_SIR"/>
    <property type="match status" value="1"/>
</dbReference>
<evidence type="ECO:0000256" key="4">
    <source>
        <dbReference type="ARBA" id="ARBA00023014"/>
    </source>
</evidence>
<dbReference type="InterPro" id="IPR006067">
    <property type="entry name" value="NO2/SO3_Rdtase_4Fe4S_dom"/>
</dbReference>
<dbReference type="Proteomes" id="UP001601059">
    <property type="component" value="Unassembled WGS sequence"/>
</dbReference>
<dbReference type="InterPro" id="IPR045854">
    <property type="entry name" value="NO2/SO3_Rdtase_4Fe4S_sf"/>
</dbReference>
<keyword evidence="3" id="KW-0408">Iron</keyword>
<accession>A0ABW6K893</accession>
<dbReference type="InterPro" id="IPR006066">
    <property type="entry name" value="NO2/SO3_Rdtase_FeS/sirohaem_BS"/>
</dbReference>
<keyword evidence="7" id="KW-1185">Reference proteome</keyword>
<dbReference type="InterPro" id="IPR045169">
    <property type="entry name" value="NO2/SO3_Rdtase_4Fe4S_prot"/>
</dbReference>
<sequence>MENNIKVAVHPGIGFGSKLNTKQLNVLLHYLPEDSEVELTVFQQLYIEINEEKYEQMKSDFNDAGLECYPVGFYVKSLRTCNFCKGAEEEGMPVAIQLNKRIAGQPVPFPLRPAYTGCPNACGEPLINDIGVIKKQDGYDLYIGGKAKGIDAKIGRVFKSGLTPEELYETVDQLIDLYRSNGKKREHFSRFIDRFGWDNLQARE</sequence>
<dbReference type="PANTHER" id="PTHR11493">
    <property type="entry name" value="SULFITE REDUCTASE [NADPH] SUBUNIT BETA-RELATED"/>
    <property type="match status" value="1"/>
</dbReference>
<reference evidence="6 7" key="1">
    <citation type="submission" date="2024-08" db="EMBL/GenBank/DDBJ databases">
        <title>Two novel Cytobacillus novel species.</title>
        <authorList>
            <person name="Liu G."/>
        </authorList>
    </citation>
    <scope>NUCLEOTIDE SEQUENCE [LARGE SCALE GENOMIC DNA]</scope>
    <source>
        <strain evidence="6 7">FJAT-54145</strain>
    </source>
</reference>
<feature type="domain" description="Nitrite/sulphite reductase 4Fe-4S" evidence="5">
    <location>
        <begin position="82"/>
        <end position="201"/>
    </location>
</feature>
<name>A0ABW6K893_9BACI</name>
<proteinExistence type="predicted"/>
<dbReference type="SUPFAM" id="SSF56014">
    <property type="entry name" value="Nitrite and sulphite reductase 4Fe-4S domain-like"/>
    <property type="match status" value="1"/>
</dbReference>
<keyword evidence="2" id="KW-0479">Metal-binding</keyword>
<dbReference type="Gene3D" id="3.30.413.10">
    <property type="entry name" value="Sulfite Reductase Hemoprotein, domain 1"/>
    <property type="match status" value="1"/>
</dbReference>
<evidence type="ECO:0000256" key="3">
    <source>
        <dbReference type="ARBA" id="ARBA00023004"/>
    </source>
</evidence>